<gene>
    <name evidence="1" type="ORF">BVRB_9g225890</name>
</gene>
<evidence type="ECO:0000313" key="2">
    <source>
        <dbReference type="Proteomes" id="UP000035740"/>
    </source>
</evidence>
<dbReference type="AlphaFoldDB" id="A0A0J8B932"/>
<protein>
    <submittedName>
        <fullName evidence="1">Uncharacterized protein</fullName>
    </submittedName>
</protein>
<keyword evidence="2" id="KW-1185">Reference proteome</keyword>
<dbReference type="Gramene" id="KMS96352">
    <property type="protein sequence ID" value="KMS96352"/>
    <property type="gene ID" value="BVRB_9g225890"/>
</dbReference>
<name>A0A0J8B932_BETVV</name>
<accession>A0A0J8B932</accession>
<organism evidence="1 2">
    <name type="scientific">Beta vulgaris subsp. vulgaris</name>
    <name type="common">Beet</name>
    <dbReference type="NCBI Taxonomy" id="3555"/>
    <lineage>
        <taxon>Eukaryota</taxon>
        <taxon>Viridiplantae</taxon>
        <taxon>Streptophyta</taxon>
        <taxon>Embryophyta</taxon>
        <taxon>Tracheophyta</taxon>
        <taxon>Spermatophyta</taxon>
        <taxon>Magnoliopsida</taxon>
        <taxon>eudicotyledons</taxon>
        <taxon>Gunneridae</taxon>
        <taxon>Pentapetalae</taxon>
        <taxon>Caryophyllales</taxon>
        <taxon>Chenopodiaceae</taxon>
        <taxon>Betoideae</taxon>
        <taxon>Beta</taxon>
    </lineage>
</organism>
<sequence>MRNQCQDKEDLEELSLVVSVEIGVGSCSFGARNLYFVEKQATAEPPRRVFSQ</sequence>
<dbReference type="Proteomes" id="UP000035740">
    <property type="component" value="Unassembled WGS sequence"/>
</dbReference>
<dbReference type="EMBL" id="KQ090389">
    <property type="protein sequence ID" value="KMS96352.1"/>
    <property type="molecule type" value="Genomic_DNA"/>
</dbReference>
<reference evidence="1 2" key="1">
    <citation type="journal article" date="2014" name="Nature">
        <title>The genome of the recently domesticated crop plant sugar beet (Beta vulgaris).</title>
        <authorList>
            <person name="Dohm J.C."/>
            <person name="Minoche A.E."/>
            <person name="Holtgrawe D."/>
            <person name="Capella-Gutierrez S."/>
            <person name="Zakrzewski F."/>
            <person name="Tafer H."/>
            <person name="Rupp O."/>
            <person name="Sorensen T.R."/>
            <person name="Stracke R."/>
            <person name="Reinhardt R."/>
            <person name="Goesmann A."/>
            <person name="Kraft T."/>
            <person name="Schulz B."/>
            <person name="Stadler P.F."/>
            <person name="Schmidt T."/>
            <person name="Gabaldon T."/>
            <person name="Lehrach H."/>
            <person name="Weisshaar B."/>
            <person name="Himmelbauer H."/>
        </authorList>
    </citation>
    <scope>NUCLEOTIDE SEQUENCE [LARGE SCALE GENOMIC DNA]</scope>
    <source>
        <tissue evidence="1">Taproot</tissue>
    </source>
</reference>
<proteinExistence type="predicted"/>
<evidence type="ECO:0000313" key="1">
    <source>
        <dbReference type="EMBL" id="KMS96352.1"/>
    </source>
</evidence>